<dbReference type="Gene3D" id="3.40.50.720">
    <property type="entry name" value="NAD(P)-binding Rossmann-like Domain"/>
    <property type="match status" value="2"/>
</dbReference>
<gene>
    <name evidence="38" type="ORF">EVOR1521_LOCUS16329</name>
    <name evidence="39" type="ORF">EVOR1521_LOCUS17068</name>
</gene>
<dbReference type="GO" id="GO:0000156">
    <property type="term" value="F:phosphorelay response regulator activity"/>
    <property type="evidence" value="ECO:0007669"/>
    <property type="project" value="InterPro"/>
</dbReference>
<proteinExistence type="predicted"/>
<dbReference type="SMART" id="SM00387">
    <property type="entry name" value="HATPase_c"/>
    <property type="match status" value="2"/>
</dbReference>
<dbReference type="PROSITE" id="PS00688">
    <property type="entry name" value="SIGMA54_INTERACT_3"/>
    <property type="match status" value="2"/>
</dbReference>
<dbReference type="InterPro" id="IPR003148">
    <property type="entry name" value="RCK_N"/>
</dbReference>
<comment type="catalytic activity">
    <reaction evidence="1">
        <text>ATP + protein L-histidine = ADP + protein N-phospho-L-histidine.</text>
        <dbReference type="EC" id="2.7.13.3"/>
    </reaction>
</comment>
<dbReference type="GO" id="GO:0006355">
    <property type="term" value="P:regulation of DNA-templated transcription"/>
    <property type="evidence" value="ECO:0007669"/>
    <property type="project" value="InterPro"/>
</dbReference>
<evidence type="ECO:0000259" key="37">
    <source>
        <dbReference type="PROSITE" id="PS51202"/>
    </source>
</evidence>
<keyword evidence="40" id="KW-1185">Reference proteome</keyword>
<dbReference type="PRINTS" id="PR01590">
    <property type="entry name" value="HTHFIS"/>
</dbReference>
<feature type="domain" description="Sigma-54 factor interaction" evidence="32">
    <location>
        <begin position="2031"/>
        <end position="2256"/>
    </location>
</feature>
<feature type="transmembrane region" description="Helical" evidence="31">
    <location>
        <begin position="1438"/>
        <end position="1463"/>
    </location>
</feature>
<evidence type="ECO:0000256" key="26">
    <source>
        <dbReference type="ARBA" id="ARBA00023163"/>
    </source>
</evidence>
<dbReference type="InterPro" id="IPR024036">
    <property type="entry name" value="tRNA-dHydroUridine_Synthase_C"/>
</dbReference>
<evidence type="ECO:0000259" key="32">
    <source>
        <dbReference type="PROSITE" id="PS50045"/>
    </source>
</evidence>
<dbReference type="Pfam" id="PF00512">
    <property type="entry name" value="HisKA"/>
    <property type="match status" value="2"/>
</dbReference>
<dbReference type="InterPro" id="IPR003660">
    <property type="entry name" value="HAMP_dom"/>
</dbReference>
<keyword evidence="10 30" id="KW-0597">Phosphoprotein</keyword>
<evidence type="ECO:0000256" key="30">
    <source>
        <dbReference type="PROSITE-ProRule" id="PRU00169"/>
    </source>
</evidence>
<keyword evidence="13" id="KW-0808">Transferase</keyword>
<dbReference type="InterPro" id="IPR035587">
    <property type="entry name" value="DUS-like_FMN-bd"/>
</dbReference>
<evidence type="ECO:0000256" key="12">
    <source>
        <dbReference type="ARBA" id="ARBA00022643"/>
    </source>
</evidence>
<dbReference type="SUPFAM" id="SSF52540">
    <property type="entry name" value="P-loop containing nucleoside triphosphate hydrolases"/>
    <property type="match status" value="2"/>
</dbReference>
<dbReference type="FunFam" id="1.10.10.60:FF:000165">
    <property type="entry name" value="Two-component system nitrogen regulation response regulator NtrX"/>
    <property type="match status" value="1"/>
</dbReference>
<dbReference type="SMART" id="SM00091">
    <property type="entry name" value="PAS"/>
    <property type="match status" value="2"/>
</dbReference>
<dbReference type="SMART" id="SM00304">
    <property type="entry name" value="HAMP"/>
    <property type="match status" value="1"/>
</dbReference>
<dbReference type="Pfam" id="PF00072">
    <property type="entry name" value="Response_reg"/>
    <property type="match status" value="2"/>
</dbReference>
<dbReference type="SUPFAM" id="SSF52172">
    <property type="entry name" value="CheY-like"/>
    <property type="match status" value="2"/>
</dbReference>
<dbReference type="SMART" id="SM00448">
    <property type="entry name" value="REC"/>
    <property type="match status" value="2"/>
</dbReference>
<dbReference type="NCBIfam" id="NF007032">
    <property type="entry name" value="PRK09496.1-4"/>
    <property type="match status" value="1"/>
</dbReference>
<evidence type="ECO:0000259" key="34">
    <source>
        <dbReference type="PROSITE" id="PS50110"/>
    </source>
</evidence>
<dbReference type="PROSITE" id="PS50110">
    <property type="entry name" value="RESPONSE_REGULATORY"/>
    <property type="match status" value="2"/>
</dbReference>
<dbReference type="InterPro" id="IPR036291">
    <property type="entry name" value="NAD(P)-bd_dom_sf"/>
</dbReference>
<evidence type="ECO:0000256" key="19">
    <source>
        <dbReference type="ARBA" id="ARBA00022989"/>
    </source>
</evidence>
<dbReference type="CDD" id="cd19928">
    <property type="entry name" value="REC_RcNtrC-like"/>
    <property type="match status" value="1"/>
</dbReference>
<dbReference type="GO" id="GO:0000155">
    <property type="term" value="F:phosphorelay sensor kinase activity"/>
    <property type="evidence" value="ECO:0007669"/>
    <property type="project" value="InterPro"/>
</dbReference>
<feature type="domain" description="Histidine kinase" evidence="33">
    <location>
        <begin position="1660"/>
        <end position="1888"/>
    </location>
</feature>
<dbReference type="CDD" id="cd00082">
    <property type="entry name" value="HisKA"/>
    <property type="match status" value="2"/>
</dbReference>
<dbReference type="InterPro" id="IPR036721">
    <property type="entry name" value="RCK_C_sf"/>
</dbReference>
<evidence type="ECO:0000313" key="38">
    <source>
        <dbReference type="EMBL" id="CAJ1391065.1"/>
    </source>
</evidence>
<dbReference type="CDD" id="cd00009">
    <property type="entry name" value="AAA"/>
    <property type="match status" value="2"/>
</dbReference>
<comment type="cofactor">
    <cofactor evidence="2">
        <name>FMN</name>
        <dbReference type="ChEBI" id="CHEBI:58210"/>
    </cofactor>
</comment>
<feature type="domain" description="Histidine kinase" evidence="33">
    <location>
        <begin position="441"/>
        <end position="660"/>
    </location>
</feature>
<sequence>MSGISDAPFRKLAYGHGAGLVVSEMIASREFCEAHAESRKRAARHDGQGPLMLQLAGREARWMGEAARIAEGEGADIIDINMGCPAKKVTGGLSGSALMRDLDHAVTLIEATVAAVTVPVTLKMRLGWDDRSINAPELARRAEAAGVRMITVHGRTRAQFYEGTADWRAVAAVRAATSLPLVVNGDIADRTSAQAALEASRADAVMVGRAACGRPWLASAVAGRGTGIPASDAIGAYVIAHYDAMLAHYGEEAGVRHARKHLGWYLDVHASHVNDISARKGTILRECRFRCAEHGRMTVNDTRNGGGARALQVLNTIRDPVILLDADNLIRFANLEAEYFFLSSSTHLEGRRIDDFLPFSSPLIALIGQVRQEGSPVNEYRVDLSSPRLGAERVVDIHVTPVPEEPGAMVIVFRERSMADKFDRQMTHRGAARSVTGLAAMLGHEIKNPLSGIRGAAQLLEVSANDEDKALTQLIRAETDRIVQLVDRMEVFSDERPVDREAVNIHIVLDRVEKIAKTGFAKHVRFSKAYDPSLPFVAGNQDQLIQVFLNLVKNAAEACAAADRPHIKLRTAYRPGVHLSIPGANERVSLPLEFSVEDNGPGVPEDIRMHMFDPFITTKPNGSGLGLALVAKIVGDHGGVIECDSAPSRTLFRPDMSNGTVLVADDDAAIRTVVSQALSRAGYDVRVTSNAATLWRWVAAGEGDAVVSDVVMPDDNLFDLLPRMKKLRPDLPVIVMSAQNTFMTAIRATEKGAYEYLPKPFDLVELTGIVGRSLTELKRKDDGRGIAPDQSGETMPLVGRSAAMQDIYRVLARMIQSDLTVLINGESGTGKELVARALHEYGKRKNGPFVAINMAAIPRDLIESELFGHEKGAFTGAMTRSTGRFEQAENGTLFLDEIGDMPMDAQTRLLRVLQQGEYMTVGGRTPIKTNVRIVAATNKDLRALISQGLFREDLYYRLNVVPLRIPPLRERLEDIGDLVSHFLAKVQEEGLEAKRILPDALELMRRYDWPGNVRELENLIRRLAALYPQDEITAEIVASELRSSDGAGAGESDAQGAIAAGDMTIAQAVELNMQRYFSSFGDALPPPGLYHRVLAELEYPLIMAALTATRGNQIRAADVLGLNRNTLRKKIKDLGVTVIKGCMVSAEQSAPRSAITRTFGGGHVSPAGGIALVAAALLTATVSFIILIGLTPIRPDNRVTVGAIIVNGLFVGALLLLIGLELRNIWQARRAGRAAARLHVRIVAMFSVVAAAPAIVVALVAAITLDLGLDRWFEIRTRTIVDSSIQVAESYVNETAVNLRDSTINMAFALDSQRRLFNLDRTGFRRFLTQQALGRALLGASVIRPDGSVIQSADIDVDRPLPLPPQDALDAAADGKPVIIPPGTTNLVGAVIQLREIDNALLYTLRTIDADALDAVRLMQQNRAEYQNLDANQGTLQLAFALLYFGLTLILLLSAIWTGIAVANRIVRPIRQLINASDEVGRGNLEVRVPVRASDGDVAHLGETFNDMLGQLKSQRDEILSAKDVIDKRRRFSEAVLSGVSAGVLGVDDRARISVANRSAANILNGGKPIAAGATLKDVAPPVHAGFVKAIESRRADYRAPVSYIDRNGRERVLNIQVNFDRQPAGQAGKPARTHVVTVDDISDLVDAQRSSAWADVARRIAHEIKNPLTPIQLSAERIKRRYGKAIADDDREVFDQCTDTIIRQVGDIGRMVDEFSSFARMPKPVMTGQDLRETIREAAFLVEVSRNEITVERDLPDEALPAVFDARLVGQAIGNVIKNASEAIEARLAGHQDEGIAGHILVRAYRTDDGAHIHVDVIDNGRGLPRQNRQKLLEPYMTTREKGTGLGLAIVRKVMEDHAGALELHDAPDDFHNGIGALVRLVFPARSPMKADVLVIDDEDDIRDIVSGILDDEGYETRTAHDSDSALAAISDRVPRLIFLDIWLQGSKLDGLELLDVIQQMHPGLPVVMISGHGNIETAVSAIKRGAYDYIEKPFKADRLILVAERALEAHALKREIAALKRHSSDQGELTGQSPAMNTLRQAIGRVAPTNSRVMITGPSGCGKELVARAIHAASDRSAGPFVALNAAAITPSRMEIELFGTEANGAERKVGALEQAHGGILYLDEVADMPRETQSKILRVLVEQEFERVGGVRRVNVDVRIISSTAFDLEALIAEDRFRRDLYSRLAVVPVAVPGLAERREDIAMLVDGFVKQISAQTGIRPRMIDDEAMAVLQAHSWPGNIRQLRNTVERVLILARDEPDDRMISPDMLPAELSENLPKAPTAEDTHIMSLPLREARERFERDYLLAQISRFGGNISRTAEFIGMERSALHRKLKSLGVGFGIAERLASEDNDVSVIDTSQDLIQRVRDTLDVRGIVGHGSHPDVLAAAGADQAEMIIAVTLYDEVNMTACQVAHSLFDVPTKIARVRAQSYLGAHFGDLFSRDHLPIDVIISPEKEVGEVVLKRIALPGATDVVQFADDNVTMMAIECREDCPVINTPLSQLTDLFPDLSATVVGVWRNEKLFVPHSADQLLVDDLVYVISNRDQVRRTLSLFGHEETEARRIVIAGGGNIGHFVATELERSGARTNVKIIEHNRERAISVADTLRRTIVLHGSALDQQILHEADIQDAELMVTLTNDDQVNVLSAVMAKKLGCDATMSLINDLGYQSFTSTLGIDAHINPRAVTISRVLQHMRRGRIRQVHSVQKGQAEVLEAEALETSPLVGVPLRELDLPEDIRIGALYRDGEVVKPDGETRIKAHDRVVIFAKTSAVKKVEQLFRVSLQFF</sequence>
<dbReference type="PROSITE" id="PS50885">
    <property type="entry name" value="HAMP"/>
    <property type="match status" value="1"/>
</dbReference>
<dbReference type="GO" id="GO:0006808">
    <property type="term" value="P:regulation of nitrogen utilization"/>
    <property type="evidence" value="ECO:0007669"/>
    <property type="project" value="InterPro"/>
</dbReference>
<evidence type="ECO:0000256" key="15">
    <source>
        <dbReference type="ARBA" id="ARBA00022694"/>
    </source>
</evidence>
<dbReference type="NCBIfam" id="NF007030">
    <property type="entry name" value="PRK09496.1-1"/>
    <property type="match status" value="1"/>
</dbReference>
<dbReference type="Gene3D" id="3.20.20.70">
    <property type="entry name" value="Aldolase class I"/>
    <property type="match status" value="1"/>
</dbReference>
<evidence type="ECO:0000256" key="3">
    <source>
        <dbReference type="ARBA" id="ARBA00004496"/>
    </source>
</evidence>
<feature type="modified residue" description="4-aspartylphosphate" evidence="30">
    <location>
        <position position="1942"/>
    </location>
</feature>
<evidence type="ECO:0000256" key="23">
    <source>
        <dbReference type="ARBA" id="ARBA00023125"/>
    </source>
</evidence>
<dbReference type="InterPro" id="IPR018517">
    <property type="entry name" value="tRNA_hU_synthase_CS"/>
</dbReference>
<dbReference type="InterPro" id="IPR035965">
    <property type="entry name" value="PAS-like_dom_sf"/>
</dbReference>
<dbReference type="GO" id="GO:0043565">
    <property type="term" value="F:sequence-specific DNA binding"/>
    <property type="evidence" value="ECO:0007669"/>
    <property type="project" value="InterPro"/>
</dbReference>
<feature type="transmembrane region" description="Helical" evidence="31">
    <location>
        <begin position="1240"/>
        <end position="1269"/>
    </location>
</feature>
<dbReference type="GO" id="GO:0005524">
    <property type="term" value="F:ATP binding"/>
    <property type="evidence" value="ECO:0007669"/>
    <property type="project" value="UniProtKB-KW"/>
</dbReference>
<evidence type="ECO:0000256" key="14">
    <source>
        <dbReference type="ARBA" id="ARBA00022692"/>
    </source>
</evidence>
<dbReference type="InterPro" id="IPR058031">
    <property type="entry name" value="AAA_lid_NorR"/>
</dbReference>
<dbReference type="PROSITE" id="PS00676">
    <property type="entry name" value="SIGMA54_INTERACT_2"/>
    <property type="match status" value="2"/>
</dbReference>
<dbReference type="Pfam" id="PF00672">
    <property type="entry name" value="HAMP"/>
    <property type="match status" value="1"/>
</dbReference>
<dbReference type="InterPro" id="IPR001789">
    <property type="entry name" value="Sig_transdc_resp-reg_receiver"/>
</dbReference>
<dbReference type="GO" id="GO:0005886">
    <property type="term" value="C:plasma membrane"/>
    <property type="evidence" value="ECO:0007669"/>
    <property type="project" value="UniProtKB-SubCell"/>
</dbReference>
<feature type="transmembrane region" description="Helical" evidence="31">
    <location>
        <begin position="1167"/>
        <end position="1187"/>
    </location>
</feature>
<dbReference type="Gene3D" id="1.10.1200.80">
    <property type="entry name" value="Putative flavin oxidoreducatase, domain 2"/>
    <property type="match status" value="1"/>
</dbReference>
<dbReference type="SUPFAM" id="SSF51735">
    <property type="entry name" value="NAD(P)-binding Rossmann-fold domains"/>
    <property type="match status" value="2"/>
</dbReference>
<dbReference type="EC" id="2.7.13.3" evidence="5"/>
<dbReference type="FunFam" id="3.40.50.2300:FF:000018">
    <property type="entry name" value="DNA-binding transcriptional regulator NtrC"/>
    <property type="match status" value="1"/>
</dbReference>
<dbReference type="Pfam" id="PF02080">
    <property type="entry name" value="TrkA_C"/>
    <property type="match status" value="1"/>
</dbReference>
<evidence type="ECO:0000259" key="36">
    <source>
        <dbReference type="PROSITE" id="PS51201"/>
    </source>
</evidence>
<dbReference type="InterPro" id="IPR003593">
    <property type="entry name" value="AAA+_ATPase"/>
</dbReference>
<keyword evidence="23" id="KW-0238">DNA-binding</keyword>
<dbReference type="InterPro" id="IPR025943">
    <property type="entry name" value="Sigma_54_int_dom_ATP-bd_2"/>
</dbReference>
<dbReference type="InterPro" id="IPR013785">
    <property type="entry name" value="Aldolase_TIM"/>
</dbReference>
<evidence type="ECO:0000256" key="20">
    <source>
        <dbReference type="ARBA" id="ARBA00023002"/>
    </source>
</evidence>
<evidence type="ECO:0000256" key="13">
    <source>
        <dbReference type="ARBA" id="ARBA00022679"/>
    </source>
</evidence>
<dbReference type="EMBL" id="CAUJNA010002223">
    <property type="protein sequence ID" value="CAJ1391065.1"/>
    <property type="molecule type" value="Genomic_DNA"/>
</dbReference>
<dbReference type="InterPro" id="IPR025662">
    <property type="entry name" value="Sigma_54_int_dom_ATP-bd_1"/>
</dbReference>
<keyword evidence="19 31" id="KW-1133">Transmembrane helix</keyword>
<dbReference type="Gene3D" id="1.10.10.60">
    <property type="entry name" value="Homeodomain-like"/>
    <property type="match status" value="2"/>
</dbReference>
<dbReference type="PROSITE" id="PS50045">
    <property type="entry name" value="SIGMA54_INTERACT_4"/>
    <property type="match status" value="2"/>
</dbReference>
<dbReference type="CDD" id="cd17550">
    <property type="entry name" value="REC_NtrX-like"/>
    <property type="match status" value="1"/>
</dbReference>
<dbReference type="SUPFAM" id="SSF51395">
    <property type="entry name" value="FMN-linked oxidoreductases"/>
    <property type="match status" value="1"/>
</dbReference>
<feature type="domain" description="Sigma-54 factor interaction" evidence="32">
    <location>
        <begin position="797"/>
        <end position="1025"/>
    </location>
</feature>
<dbReference type="Gene3D" id="1.10.287.130">
    <property type="match status" value="2"/>
</dbReference>
<dbReference type="NCBIfam" id="TIGR00737">
    <property type="entry name" value="nifR3_yhdG"/>
    <property type="match status" value="1"/>
</dbReference>
<dbReference type="InterPro" id="IPR003661">
    <property type="entry name" value="HisK_dim/P_dom"/>
</dbReference>
<dbReference type="Pfam" id="PF02518">
    <property type="entry name" value="HATPase_c"/>
    <property type="match status" value="2"/>
</dbReference>
<feature type="domain" description="RCK N-terminal" evidence="36">
    <location>
        <begin position="2320"/>
        <end position="2455"/>
    </location>
</feature>
<keyword evidence="9" id="KW-0678">Repressor</keyword>
<dbReference type="SMART" id="SM00382">
    <property type="entry name" value="AAA"/>
    <property type="match status" value="2"/>
</dbReference>
<evidence type="ECO:0000256" key="10">
    <source>
        <dbReference type="ARBA" id="ARBA00022553"/>
    </source>
</evidence>
<keyword evidence="24 31" id="KW-0472">Membrane</keyword>
<accession>A0AA36IP05</accession>
<keyword evidence="21" id="KW-0902">Two-component regulatory system</keyword>
<dbReference type="NCBIfam" id="NF007039">
    <property type="entry name" value="PRK09496.3-2"/>
    <property type="match status" value="1"/>
</dbReference>
<evidence type="ECO:0000256" key="25">
    <source>
        <dbReference type="ARBA" id="ARBA00023159"/>
    </source>
</evidence>
<evidence type="ECO:0000256" key="29">
    <source>
        <dbReference type="ARBA" id="ARBA00031910"/>
    </source>
</evidence>
<dbReference type="Proteomes" id="UP001178507">
    <property type="component" value="Unassembled WGS sequence"/>
</dbReference>
<keyword evidence="22" id="KW-0805">Transcription regulation</keyword>
<feature type="domain" description="RCK C-terminal" evidence="37">
    <location>
        <begin position="2475"/>
        <end position="2559"/>
    </location>
</feature>
<reference evidence="38" key="1">
    <citation type="submission" date="2023-08" db="EMBL/GenBank/DDBJ databases">
        <authorList>
            <person name="Chen Y."/>
            <person name="Shah S."/>
            <person name="Dougan E. K."/>
            <person name="Thang M."/>
            <person name="Chan C."/>
        </authorList>
    </citation>
    <scope>NUCLEOTIDE SEQUENCE</scope>
</reference>
<keyword evidence="16" id="KW-0547">Nucleotide-binding</keyword>
<evidence type="ECO:0000256" key="24">
    <source>
        <dbReference type="ARBA" id="ARBA00023136"/>
    </source>
</evidence>
<dbReference type="PROSITE" id="PS00675">
    <property type="entry name" value="SIGMA54_INTERACT_1"/>
    <property type="match status" value="1"/>
</dbReference>
<evidence type="ECO:0000256" key="8">
    <source>
        <dbReference type="ARBA" id="ARBA00022490"/>
    </source>
</evidence>
<evidence type="ECO:0000256" key="6">
    <source>
        <dbReference type="ARBA" id="ARBA00019059"/>
    </source>
</evidence>
<dbReference type="Gene3D" id="3.30.450.20">
    <property type="entry name" value="PAS domain"/>
    <property type="match status" value="2"/>
</dbReference>
<dbReference type="Pfam" id="PF19312">
    <property type="entry name" value="NtrY_N"/>
    <property type="match status" value="1"/>
</dbReference>
<dbReference type="GO" id="GO:0005737">
    <property type="term" value="C:cytoplasm"/>
    <property type="evidence" value="ECO:0007669"/>
    <property type="project" value="UniProtKB-SubCell"/>
</dbReference>
<organism evidence="38 40">
    <name type="scientific">Effrenium voratum</name>
    <dbReference type="NCBI Taxonomy" id="2562239"/>
    <lineage>
        <taxon>Eukaryota</taxon>
        <taxon>Sar</taxon>
        <taxon>Alveolata</taxon>
        <taxon>Dinophyceae</taxon>
        <taxon>Suessiales</taxon>
        <taxon>Symbiodiniaceae</taxon>
        <taxon>Effrenium</taxon>
    </lineage>
</organism>
<evidence type="ECO:0000313" key="40">
    <source>
        <dbReference type="Proteomes" id="UP001178507"/>
    </source>
</evidence>
<dbReference type="InterPro" id="IPR027417">
    <property type="entry name" value="P-loop_NTPase"/>
</dbReference>
<dbReference type="CDD" id="cd02801">
    <property type="entry name" value="DUS_like_FMN"/>
    <property type="match status" value="1"/>
</dbReference>
<dbReference type="EMBL" id="CAUJNA010002223">
    <property type="protein sequence ID" value="CAJ1391804.1"/>
    <property type="molecule type" value="Genomic_DNA"/>
</dbReference>
<feature type="transmembrane region" description="Helical" evidence="31">
    <location>
        <begin position="1199"/>
        <end position="1220"/>
    </location>
</feature>
<feature type="domain" description="HAMP" evidence="35">
    <location>
        <begin position="1464"/>
        <end position="1517"/>
    </location>
</feature>
<keyword evidence="17" id="KW-0418">Kinase</keyword>
<evidence type="ECO:0000256" key="18">
    <source>
        <dbReference type="ARBA" id="ARBA00022840"/>
    </source>
</evidence>
<evidence type="ECO:0000256" key="16">
    <source>
        <dbReference type="ARBA" id="ARBA00022741"/>
    </source>
</evidence>
<dbReference type="InterPro" id="IPR000014">
    <property type="entry name" value="PAS"/>
</dbReference>
<keyword evidence="27" id="KW-0535">Nitrogen fixation</keyword>
<dbReference type="InterPro" id="IPR003594">
    <property type="entry name" value="HATPase_dom"/>
</dbReference>
<feature type="modified residue" description="4-aspartylphosphate" evidence="30">
    <location>
        <position position="709"/>
    </location>
</feature>
<dbReference type="PROSITE" id="PS50109">
    <property type="entry name" value="HIS_KIN"/>
    <property type="match status" value="2"/>
</dbReference>
<dbReference type="GO" id="GO:0050660">
    <property type="term" value="F:flavin adenine dinucleotide binding"/>
    <property type="evidence" value="ECO:0007669"/>
    <property type="project" value="InterPro"/>
</dbReference>
<dbReference type="InterPro" id="IPR011006">
    <property type="entry name" value="CheY-like_superfamily"/>
</dbReference>
<dbReference type="Gene3D" id="3.30.70.1450">
    <property type="entry name" value="Regulator of K+ conductance, C-terminal domain"/>
    <property type="match status" value="2"/>
</dbReference>
<feature type="domain" description="RCK N-terminal" evidence="36">
    <location>
        <begin position="2564"/>
        <end position="2683"/>
    </location>
</feature>
<evidence type="ECO:0000256" key="28">
    <source>
        <dbReference type="ARBA" id="ARBA00029881"/>
    </source>
</evidence>
<evidence type="ECO:0000313" key="39">
    <source>
        <dbReference type="EMBL" id="CAJ1391804.1"/>
    </source>
</evidence>
<evidence type="ECO:0000256" key="21">
    <source>
        <dbReference type="ARBA" id="ARBA00023012"/>
    </source>
</evidence>
<dbReference type="SUPFAM" id="SSF55874">
    <property type="entry name" value="ATPase domain of HSP90 chaperone/DNA topoisomerase II/histidine kinase"/>
    <property type="match status" value="2"/>
</dbReference>
<dbReference type="SMART" id="SM00388">
    <property type="entry name" value="HisKA"/>
    <property type="match status" value="2"/>
</dbReference>
<dbReference type="InterPro" id="IPR045671">
    <property type="entry name" value="NtrY-like_N"/>
</dbReference>
<keyword evidence="25" id="KW-0010">Activator</keyword>
<evidence type="ECO:0000256" key="27">
    <source>
        <dbReference type="ARBA" id="ARBA00023231"/>
    </source>
</evidence>
<evidence type="ECO:0000256" key="4">
    <source>
        <dbReference type="ARBA" id="ARBA00004651"/>
    </source>
</evidence>
<dbReference type="InterPro" id="IPR009057">
    <property type="entry name" value="Homeodomain-like_sf"/>
</dbReference>
<dbReference type="SUPFAM" id="SSF116726">
    <property type="entry name" value="TrkA C-terminal domain-like"/>
    <property type="match status" value="2"/>
</dbReference>
<dbReference type="InterPro" id="IPR006037">
    <property type="entry name" value="RCK_C"/>
</dbReference>
<feature type="domain" description="RCK C-terminal" evidence="37">
    <location>
        <begin position="2703"/>
        <end position="2784"/>
    </location>
</feature>
<dbReference type="Gene3D" id="3.30.565.10">
    <property type="entry name" value="Histidine kinase-like ATPase, C-terminal domain"/>
    <property type="match status" value="2"/>
</dbReference>
<name>A0AA36IP05_9DINO</name>
<feature type="domain" description="Response regulatory" evidence="34">
    <location>
        <begin position="1893"/>
        <end position="2009"/>
    </location>
</feature>
<dbReference type="Pfam" id="PF25601">
    <property type="entry name" value="AAA_lid_14"/>
    <property type="match status" value="2"/>
</dbReference>
<dbReference type="InterPro" id="IPR036890">
    <property type="entry name" value="HATPase_C_sf"/>
</dbReference>
<dbReference type="InterPro" id="IPR004652">
    <property type="entry name" value="DusB-like"/>
</dbReference>
<keyword evidence="12" id="KW-0288">FMN</keyword>
<evidence type="ECO:0000256" key="17">
    <source>
        <dbReference type="ARBA" id="ARBA00022777"/>
    </source>
</evidence>
<dbReference type="Gene3D" id="3.40.50.300">
    <property type="entry name" value="P-loop containing nucleotide triphosphate hydrolases"/>
    <property type="match status" value="2"/>
</dbReference>
<evidence type="ECO:0000256" key="1">
    <source>
        <dbReference type="ARBA" id="ARBA00000085"/>
    </source>
</evidence>
<dbReference type="SUPFAM" id="SSF46689">
    <property type="entry name" value="Homeodomain-like"/>
    <property type="match status" value="2"/>
</dbReference>
<evidence type="ECO:0000259" key="35">
    <source>
        <dbReference type="PROSITE" id="PS50885"/>
    </source>
</evidence>
<keyword evidence="18" id="KW-0067">ATP-binding</keyword>
<dbReference type="CDD" id="cd06225">
    <property type="entry name" value="HAMP"/>
    <property type="match status" value="1"/>
</dbReference>
<evidence type="ECO:0000256" key="31">
    <source>
        <dbReference type="SAM" id="Phobius"/>
    </source>
</evidence>
<keyword evidence="20" id="KW-0560">Oxidoreductase</keyword>
<dbReference type="PROSITE" id="PS51202">
    <property type="entry name" value="RCK_C"/>
    <property type="match status" value="2"/>
</dbReference>
<dbReference type="Pfam" id="PF02254">
    <property type="entry name" value="TrkA_N"/>
    <property type="match status" value="2"/>
</dbReference>
<keyword evidence="11" id="KW-0285">Flavoprotein</keyword>
<dbReference type="Pfam" id="PF02954">
    <property type="entry name" value="HTH_8"/>
    <property type="match status" value="2"/>
</dbReference>
<comment type="subcellular location">
    <subcellularLocation>
        <location evidence="4">Cell membrane</location>
        <topology evidence="4">Multi-pass membrane protein</topology>
    </subcellularLocation>
    <subcellularLocation>
        <location evidence="3">Cytoplasm</location>
    </subcellularLocation>
</comment>
<dbReference type="Pfam" id="PF01207">
    <property type="entry name" value="Dus"/>
    <property type="match status" value="1"/>
</dbReference>
<keyword evidence="8" id="KW-0963">Cytoplasm</keyword>
<dbReference type="FunFam" id="1.10.287.130:FF:000107">
    <property type="entry name" value="Sensor histidine kinase YycG"/>
    <property type="match status" value="1"/>
</dbReference>
<feature type="domain" description="Response regulatory" evidence="34">
    <location>
        <begin position="660"/>
        <end position="774"/>
    </location>
</feature>
<dbReference type="GO" id="GO:0008324">
    <property type="term" value="F:monoatomic cation transmembrane transporter activity"/>
    <property type="evidence" value="ECO:0007669"/>
    <property type="project" value="InterPro"/>
</dbReference>
<evidence type="ECO:0000256" key="2">
    <source>
        <dbReference type="ARBA" id="ARBA00001917"/>
    </source>
</evidence>
<dbReference type="Gene3D" id="3.40.50.2300">
    <property type="match status" value="2"/>
</dbReference>
<dbReference type="InterPro" id="IPR025944">
    <property type="entry name" value="Sigma_54_int_dom_CS"/>
</dbReference>
<dbReference type="InterPro" id="IPR002197">
    <property type="entry name" value="HTH_Fis"/>
</dbReference>
<dbReference type="InterPro" id="IPR005467">
    <property type="entry name" value="His_kinase_dom"/>
</dbReference>
<comment type="caution">
    <text evidence="38">The sequence shown here is derived from an EMBL/GenBank/DDBJ whole genome shotgun (WGS) entry which is preliminary data.</text>
</comment>
<protein>
    <recommendedName>
        <fullName evidence="6">DNA-binding transcriptional regulator NtrC</fullName>
        <ecNumber evidence="5">2.7.13.3</ecNumber>
    </recommendedName>
    <alternativeName>
        <fullName evidence="28">Nitrogen regulation protein NR(I)</fullName>
    </alternativeName>
    <alternativeName>
        <fullName evidence="29">Nitrogen regulator I</fullName>
    </alternativeName>
</protein>
<keyword evidence="7" id="KW-1003">Cell membrane</keyword>
<evidence type="ECO:0000256" key="9">
    <source>
        <dbReference type="ARBA" id="ARBA00022491"/>
    </source>
</evidence>
<keyword evidence="26" id="KW-0804">Transcription</keyword>
<dbReference type="InterPro" id="IPR002078">
    <property type="entry name" value="Sigma_54_int"/>
</dbReference>
<dbReference type="SUPFAM" id="SSF158472">
    <property type="entry name" value="HAMP domain-like"/>
    <property type="match status" value="1"/>
</dbReference>
<keyword evidence="15" id="KW-0819">tRNA processing</keyword>
<keyword evidence="14 31" id="KW-0812">Transmembrane</keyword>
<dbReference type="PRINTS" id="PR00344">
    <property type="entry name" value="BCTRLSENSOR"/>
</dbReference>
<dbReference type="FunFam" id="3.40.50.300:FF:000006">
    <property type="entry name" value="DNA-binding transcriptional regulator NtrC"/>
    <property type="match status" value="2"/>
</dbReference>
<dbReference type="SUPFAM" id="SSF55785">
    <property type="entry name" value="PYP-like sensor domain (PAS domain)"/>
    <property type="match status" value="1"/>
</dbReference>
<dbReference type="GO" id="GO:0006813">
    <property type="term" value="P:potassium ion transport"/>
    <property type="evidence" value="ECO:0007669"/>
    <property type="project" value="InterPro"/>
</dbReference>
<dbReference type="PANTHER" id="PTHR32071:SF95">
    <property type="entry name" value="DNA-BINDING TRANSCRIPTIONAL REGULATOR NTRC"/>
    <property type="match status" value="1"/>
</dbReference>
<dbReference type="Gene3D" id="1.10.8.60">
    <property type="match status" value="2"/>
</dbReference>
<evidence type="ECO:0000256" key="5">
    <source>
        <dbReference type="ARBA" id="ARBA00012438"/>
    </source>
</evidence>
<dbReference type="Gene3D" id="6.10.340.10">
    <property type="match status" value="1"/>
</dbReference>
<dbReference type="GO" id="GO:0017150">
    <property type="term" value="F:tRNA dihydrouridine synthase activity"/>
    <property type="evidence" value="ECO:0007669"/>
    <property type="project" value="InterPro"/>
</dbReference>
<dbReference type="InterPro" id="IPR010114">
    <property type="entry name" value="Transcript_reg_NtrC"/>
</dbReference>
<evidence type="ECO:0000256" key="11">
    <source>
        <dbReference type="ARBA" id="ARBA00022630"/>
    </source>
</evidence>
<dbReference type="Pfam" id="PF00158">
    <property type="entry name" value="Sigma54_activat"/>
    <property type="match status" value="2"/>
</dbReference>
<evidence type="ECO:0000256" key="7">
    <source>
        <dbReference type="ARBA" id="ARBA00022475"/>
    </source>
</evidence>
<evidence type="ECO:0000259" key="33">
    <source>
        <dbReference type="PROSITE" id="PS50109"/>
    </source>
</evidence>
<dbReference type="PROSITE" id="PS01136">
    <property type="entry name" value="UPF0034"/>
    <property type="match status" value="1"/>
</dbReference>
<dbReference type="SUPFAM" id="SSF47384">
    <property type="entry name" value="Homodimeric domain of signal transducing histidine kinase"/>
    <property type="match status" value="2"/>
</dbReference>
<dbReference type="PANTHER" id="PTHR32071">
    <property type="entry name" value="TRANSCRIPTIONAL REGULATORY PROTEIN"/>
    <property type="match status" value="1"/>
</dbReference>
<dbReference type="NCBIfam" id="TIGR01818">
    <property type="entry name" value="ntrC"/>
    <property type="match status" value="1"/>
</dbReference>
<dbReference type="InterPro" id="IPR036097">
    <property type="entry name" value="HisK_dim/P_sf"/>
</dbReference>
<dbReference type="NCBIfam" id="NF007031">
    <property type="entry name" value="PRK09496.1-2"/>
    <property type="match status" value="1"/>
</dbReference>
<dbReference type="InterPro" id="IPR004358">
    <property type="entry name" value="Sig_transdc_His_kin-like_C"/>
</dbReference>
<evidence type="ECO:0000256" key="22">
    <source>
        <dbReference type="ARBA" id="ARBA00023015"/>
    </source>
</evidence>
<dbReference type="PROSITE" id="PS51201">
    <property type="entry name" value="RCK_N"/>
    <property type="match status" value="2"/>
</dbReference>